<reference evidence="1 2" key="1">
    <citation type="submission" date="2018-06" db="EMBL/GenBank/DDBJ databases">
        <authorList>
            <consortium name="Pathogen Informatics"/>
            <person name="Doyle S."/>
        </authorList>
    </citation>
    <scope>NUCLEOTIDE SEQUENCE [LARGE SCALE GENOMIC DNA]</scope>
    <source>
        <strain evidence="1 2">NCTC11343</strain>
    </source>
</reference>
<evidence type="ECO:0000313" key="1">
    <source>
        <dbReference type="EMBL" id="SPZ85130.1"/>
    </source>
</evidence>
<organism evidence="1 2">
    <name type="scientific">Sphingobacterium multivorum</name>
    <dbReference type="NCBI Taxonomy" id="28454"/>
    <lineage>
        <taxon>Bacteria</taxon>
        <taxon>Pseudomonadati</taxon>
        <taxon>Bacteroidota</taxon>
        <taxon>Sphingobacteriia</taxon>
        <taxon>Sphingobacteriales</taxon>
        <taxon>Sphingobacteriaceae</taxon>
        <taxon>Sphingobacterium</taxon>
    </lineage>
</organism>
<dbReference type="GO" id="GO:0016603">
    <property type="term" value="F:glutaminyl-peptide cyclotransferase activity"/>
    <property type="evidence" value="ECO:0007669"/>
    <property type="project" value="InterPro"/>
</dbReference>
<dbReference type="PANTHER" id="PTHR31270">
    <property type="entry name" value="GLUTAMINYL-PEPTIDE CYCLOTRANSFERASE"/>
    <property type="match status" value="1"/>
</dbReference>
<gene>
    <name evidence="1" type="ORF">NCTC11343_01687</name>
</gene>
<protein>
    <submittedName>
        <fullName evidence="1">Glutamine cyclotransferase</fullName>
    </submittedName>
</protein>
<sequence>MEGWGLTSDGKNLFMSNGSDYIYTLNPNDFSKVDYIRAATNTAMVDQINEMEWVKRENLCKFLYGGCHWTNRP</sequence>
<evidence type="ECO:0000313" key="2">
    <source>
        <dbReference type="Proteomes" id="UP000251241"/>
    </source>
</evidence>
<dbReference type="Pfam" id="PF05096">
    <property type="entry name" value="Glu_cyclase_2"/>
    <property type="match status" value="1"/>
</dbReference>
<dbReference type="InterPro" id="IPR007788">
    <property type="entry name" value="QCT"/>
</dbReference>
<keyword evidence="1" id="KW-0808">Transferase</keyword>
<dbReference type="AlphaFoldDB" id="A0A2X2L7A6"/>
<dbReference type="PANTHER" id="PTHR31270:SF1">
    <property type="entry name" value="GLUTAMINYL-PEPTIDE CYCLOTRANSFERASE"/>
    <property type="match status" value="1"/>
</dbReference>
<accession>A0A2X2L7A6</accession>
<name>A0A2X2L7A6_SPHMU</name>
<proteinExistence type="predicted"/>
<dbReference type="EMBL" id="UAUU01000006">
    <property type="protein sequence ID" value="SPZ85130.1"/>
    <property type="molecule type" value="Genomic_DNA"/>
</dbReference>
<dbReference type="Proteomes" id="UP000251241">
    <property type="component" value="Unassembled WGS sequence"/>
</dbReference>